<dbReference type="RefSeq" id="WP_263371696.1">
    <property type="nucleotide sequence ID" value="NZ_JAGSYD010000003.1"/>
</dbReference>
<gene>
    <name evidence="6" type="ORF">ACFQBQ_06890</name>
</gene>
<keyword evidence="4" id="KW-0804">Transcription</keyword>
<dbReference type="EMBL" id="JBHSWI010000001">
    <property type="protein sequence ID" value="MFC6645317.1"/>
    <property type="molecule type" value="Genomic_DNA"/>
</dbReference>
<evidence type="ECO:0000256" key="2">
    <source>
        <dbReference type="ARBA" id="ARBA00023015"/>
    </source>
</evidence>
<evidence type="ECO:0000256" key="4">
    <source>
        <dbReference type="ARBA" id="ARBA00023163"/>
    </source>
</evidence>
<comment type="similarity">
    <text evidence="1">Belongs to the LysR transcriptional regulatory family.</text>
</comment>
<feature type="domain" description="HTH lysR-type" evidence="5">
    <location>
        <begin position="3"/>
        <end position="60"/>
    </location>
</feature>
<dbReference type="CDD" id="cd08414">
    <property type="entry name" value="PBP2_LTTR_aromatics_like"/>
    <property type="match status" value="1"/>
</dbReference>
<organism evidence="6 7">
    <name type="scientific">Granulicella cerasi</name>
    <dbReference type="NCBI Taxonomy" id="741063"/>
    <lineage>
        <taxon>Bacteria</taxon>
        <taxon>Pseudomonadati</taxon>
        <taxon>Acidobacteriota</taxon>
        <taxon>Terriglobia</taxon>
        <taxon>Terriglobales</taxon>
        <taxon>Acidobacteriaceae</taxon>
        <taxon>Granulicella</taxon>
    </lineage>
</organism>
<name>A0ABW1Z7F7_9BACT</name>
<accession>A0ABW1Z7F7</accession>
<keyword evidence="2" id="KW-0805">Transcription regulation</keyword>
<evidence type="ECO:0000256" key="1">
    <source>
        <dbReference type="ARBA" id="ARBA00009437"/>
    </source>
</evidence>
<dbReference type="InterPro" id="IPR005119">
    <property type="entry name" value="LysR_subst-bd"/>
</dbReference>
<dbReference type="PRINTS" id="PR00039">
    <property type="entry name" value="HTHLYSR"/>
</dbReference>
<dbReference type="PANTHER" id="PTHR30346">
    <property type="entry name" value="TRANSCRIPTIONAL DUAL REGULATOR HCAR-RELATED"/>
    <property type="match status" value="1"/>
</dbReference>
<dbReference type="InterPro" id="IPR036388">
    <property type="entry name" value="WH-like_DNA-bd_sf"/>
</dbReference>
<dbReference type="PANTHER" id="PTHR30346:SF0">
    <property type="entry name" value="HCA OPERON TRANSCRIPTIONAL ACTIVATOR HCAR"/>
    <property type="match status" value="1"/>
</dbReference>
<dbReference type="Proteomes" id="UP001596391">
    <property type="component" value="Unassembled WGS sequence"/>
</dbReference>
<dbReference type="Pfam" id="PF00126">
    <property type="entry name" value="HTH_1"/>
    <property type="match status" value="1"/>
</dbReference>
<evidence type="ECO:0000313" key="6">
    <source>
        <dbReference type="EMBL" id="MFC6645317.1"/>
    </source>
</evidence>
<keyword evidence="3" id="KW-0238">DNA-binding</keyword>
<sequence length="295" mass="32508">MSFELRHIRSFIILAEELHFGRAAARLYLAQPALSQQIKQLEDQLGVMLFRRNSHGVALSEEGKLFLPSARAALKALIDGQERLQDRASGVVGNVRVGFISTAALTLLPRLIQQLAKKFPGIELQLCEMNSNEQSNALLRDELDLCFVHADLKHPAIESITVETNTVVLALPSNHALAAEDAVSLKTLARERFILPEKLPHEDFHEIALGICKRFGFAPESPQQVRTLQTAASLVASGAGCALLPSNFVNAKPRGVVFLRLKGVEDKLPLYLAYRKDLKQAIVANVIELAKQLRA</sequence>
<dbReference type="InterPro" id="IPR036390">
    <property type="entry name" value="WH_DNA-bd_sf"/>
</dbReference>
<dbReference type="PROSITE" id="PS50931">
    <property type="entry name" value="HTH_LYSR"/>
    <property type="match status" value="1"/>
</dbReference>
<evidence type="ECO:0000259" key="5">
    <source>
        <dbReference type="PROSITE" id="PS50931"/>
    </source>
</evidence>
<evidence type="ECO:0000256" key="3">
    <source>
        <dbReference type="ARBA" id="ARBA00023125"/>
    </source>
</evidence>
<dbReference type="SUPFAM" id="SSF53850">
    <property type="entry name" value="Periplasmic binding protein-like II"/>
    <property type="match status" value="1"/>
</dbReference>
<protein>
    <submittedName>
        <fullName evidence="6">LysR family transcriptional regulator</fullName>
    </submittedName>
</protein>
<keyword evidence="7" id="KW-1185">Reference proteome</keyword>
<dbReference type="InterPro" id="IPR000847">
    <property type="entry name" value="LysR_HTH_N"/>
</dbReference>
<dbReference type="Gene3D" id="3.40.190.10">
    <property type="entry name" value="Periplasmic binding protein-like II"/>
    <property type="match status" value="2"/>
</dbReference>
<dbReference type="Pfam" id="PF03466">
    <property type="entry name" value="LysR_substrate"/>
    <property type="match status" value="1"/>
</dbReference>
<proteinExistence type="inferred from homology"/>
<comment type="caution">
    <text evidence="6">The sequence shown here is derived from an EMBL/GenBank/DDBJ whole genome shotgun (WGS) entry which is preliminary data.</text>
</comment>
<reference evidence="7" key="1">
    <citation type="journal article" date="2019" name="Int. J. Syst. Evol. Microbiol.">
        <title>The Global Catalogue of Microorganisms (GCM) 10K type strain sequencing project: providing services to taxonomists for standard genome sequencing and annotation.</title>
        <authorList>
            <consortium name="The Broad Institute Genomics Platform"/>
            <consortium name="The Broad Institute Genome Sequencing Center for Infectious Disease"/>
            <person name="Wu L."/>
            <person name="Ma J."/>
        </authorList>
    </citation>
    <scope>NUCLEOTIDE SEQUENCE [LARGE SCALE GENOMIC DNA]</scope>
    <source>
        <strain evidence="7">CGMCC 1.16026</strain>
    </source>
</reference>
<dbReference type="Gene3D" id="1.10.10.10">
    <property type="entry name" value="Winged helix-like DNA-binding domain superfamily/Winged helix DNA-binding domain"/>
    <property type="match status" value="1"/>
</dbReference>
<evidence type="ECO:0000313" key="7">
    <source>
        <dbReference type="Proteomes" id="UP001596391"/>
    </source>
</evidence>
<dbReference type="SUPFAM" id="SSF46785">
    <property type="entry name" value="Winged helix' DNA-binding domain"/>
    <property type="match status" value="1"/>
</dbReference>